<dbReference type="EMBL" id="SDEE01000355">
    <property type="protein sequence ID" value="RXW17258.1"/>
    <property type="molecule type" value="Genomic_DNA"/>
</dbReference>
<evidence type="ECO:0000256" key="6">
    <source>
        <dbReference type="ARBA" id="ARBA00022753"/>
    </source>
</evidence>
<evidence type="ECO:0000256" key="4">
    <source>
        <dbReference type="ARBA" id="ARBA00022723"/>
    </source>
</evidence>
<comment type="caution">
    <text evidence="15">The sequence shown here is derived from an EMBL/GenBank/DDBJ whole genome shotgun (WGS) entry which is preliminary data.</text>
</comment>
<dbReference type="GO" id="GO:0006623">
    <property type="term" value="P:protein targeting to vacuole"/>
    <property type="evidence" value="ECO:0007669"/>
    <property type="project" value="TreeGrafter"/>
</dbReference>
<evidence type="ECO:0000256" key="8">
    <source>
        <dbReference type="ARBA" id="ARBA00022833"/>
    </source>
</evidence>
<dbReference type="InterPro" id="IPR008942">
    <property type="entry name" value="ENTH_VHS"/>
</dbReference>
<comment type="function">
    <text evidence="10">Component of the ESCRT-0 complex which is the sorting receptor for ubiquitinated cargo proteins at the multivesicular body (MVB) and recruits ESCRT-I to the MVB outer membrane.</text>
</comment>
<comment type="similarity">
    <text evidence="2 10">Belongs to the VPS27 family.</text>
</comment>
<dbReference type="Pfam" id="PF00790">
    <property type="entry name" value="VHS"/>
    <property type="match status" value="1"/>
</dbReference>
<dbReference type="InterPro" id="IPR011011">
    <property type="entry name" value="Znf_FYVE_PHD"/>
</dbReference>
<dbReference type="GO" id="GO:0033565">
    <property type="term" value="C:ESCRT-0 complex"/>
    <property type="evidence" value="ECO:0007669"/>
    <property type="project" value="TreeGrafter"/>
</dbReference>
<feature type="region of interest" description="Disordered" evidence="12">
    <location>
        <begin position="339"/>
        <end position="359"/>
    </location>
</feature>
<dbReference type="InterPro" id="IPR017073">
    <property type="entry name" value="HGS/VPS27"/>
</dbReference>
<evidence type="ECO:0000256" key="5">
    <source>
        <dbReference type="ARBA" id="ARBA00022737"/>
    </source>
</evidence>
<dbReference type="PROSITE" id="PS50178">
    <property type="entry name" value="ZF_FYVE"/>
    <property type="match status" value="1"/>
</dbReference>
<feature type="compositionally biased region" description="Polar residues" evidence="12">
    <location>
        <begin position="549"/>
        <end position="570"/>
    </location>
</feature>
<dbReference type="CDD" id="cd15735">
    <property type="entry name" value="FYVE_spVPS27p_like"/>
    <property type="match status" value="1"/>
</dbReference>
<dbReference type="SMART" id="SM00726">
    <property type="entry name" value="UIM"/>
    <property type="match status" value="2"/>
</dbReference>
<evidence type="ECO:0000256" key="10">
    <source>
        <dbReference type="PIRNR" id="PIRNR036956"/>
    </source>
</evidence>
<dbReference type="PROSITE" id="PS50330">
    <property type="entry name" value="UIM"/>
    <property type="match status" value="1"/>
</dbReference>
<organism evidence="15 16">
    <name type="scientific">Candolleomyces aberdarensis</name>
    <dbReference type="NCBI Taxonomy" id="2316362"/>
    <lineage>
        <taxon>Eukaryota</taxon>
        <taxon>Fungi</taxon>
        <taxon>Dikarya</taxon>
        <taxon>Basidiomycota</taxon>
        <taxon>Agaricomycotina</taxon>
        <taxon>Agaricomycetes</taxon>
        <taxon>Agaricomycetidae</taxon>
        <taxon>Agaricales</taxon>
        <taxon>Agaricineae</taxon>
        <taxon>Psathyrellaceae</taxon>
        <taxon>Candolleomyces</taxon>
    </lineage>
</organism>
<feature type="domain" description="VHS" evidence="14">
    <location>
        <begin position="30"/>
        <end position="152"/>
    </location>
</feature>
<keyword evidence="8" id="KW-0862">Zinc</keyword>
<dbReference type="SUPFAM" id="SSF48464">
    <property type="entry name" value="ENTH/VHS domain"/>
    <property type="match status" value="1"/>
</dbReference>
<dbReference type="PANTHER" id="PTHR47794:SF1">
    <property type="entry name" value="VACUOLAR PROTEIN SORTING-ASSOCIATED PROTEIN 27"/>
    <property type="match status" value="1"/>
</dbReference>
<keyword evidence="16" id="KW-1185">Reference proteome</keyword>
<dbReference type="Gene3D" id="3.30.40.10">
    <property type="entry name" value="Zinc/RING finger domain, C3HC4 (zinc finger)"/>
    <property type="match status" value="1"/>
</dbReference>
<dbReference type="Pfam" id="PF01363">
    <property type="entry name" value="FYVE"/>
    <property type="match status" value="1"/>
</dbReference>
<dbReference type="OrthoDB" id="957735at2759"/>
<evidence type="ECO:0000256" key="7">
    <source>
        <dbReference type="ARBA" id="ARBA00022771"/>
    </source>
</evidence>
<dbReference type="InterPro" id="IPR017455">
    <property type="entry name" value="Znf_FYVE-rel"/>
</dbReference>
<dbReference type="CDD" id="cd21385">
    <property type="entry name" value="GAT_Vps27"/>
    <property type="match status" value="1"/>
</dbReference>
<keyword evidence="9 10" id="KW-0472">Membrane</keyword>
<evidence type="ECO:0000259" key="13">
    <source>
        <dbReference type="PROSITE" id="PS50178"/>
    </source>
</evidence>
<proteinExistence type="inferred from homology"/>
<evidence type="ECO:0000313" key="15">
    <source>
        <dbReference type="EMBL" id="RXW17258.1"/>
    </source>
</evidence>
<dbReference type="PIRSF" id="PIRSF036956">
    <property type="entry name" value="Hrs_Vps27"/>
    <property type="match status" value="1"/>
</dbReference>
<feature type="compositionally biased region" description="Basic residues" evidence="12">
    <location>
        <begin position="248"/>
        <end position="261"/>
    </location>
</feature>
<evidence type="ECO:0000256" key="11">
    <source>
        <dbReference type="PROSITE-ProRule" id="PRU00091"/>
    </source>
</evidence>
<keyword evidence="6 10" id="KW-0967">Endosome</keyword>
<feature type="compositionally biased region" description="Polar residues" evidence="12">
    <location>
        <begin position="494"/>
        <end position="509"/>
    </location>
</feature>
<protein>
    <recommendedName>
        <fullName evidence="3 10">Vacuolar protein sorting-associated protein 27</fullName>
    </recommendedName>
</protein>
<dbReference type="PANTHER" id="PTHR47794">
    <property type="entry name" value="VACUOLAR PROTEIN SORTING-ASSOCIATED PROTEIN 27"/>
    <property type="match status" value="1"/>
</dbReference>
<comment type="subunit">
    <text evidence="10">Component of the ESCRT-0 complex composed of HSE1 and VPS27.</text>
</comment>
<feature type="region of interest" description="Disordered" evidence="12">
    <location>
        <begin position="494"/>
        <end position="700"/>
    </location>
</feature>
<dbReference type="InterPro" id="IPR000306">
    <property type="entry name" value="Znf_FYVE"/>
</dbReference>
<evidence type="ECO:0000259" key="14">
    <source>
        <dbReference type="PROSITE" id="PS50179"/>
    </source>
</evidence>
<evidence type="ECO:0000256" key="9">
    <source>
        <dbReference type="ARBA" id="ARBA00023136"/>
    </source>
</evidence>
<evidence type="ECO:0000256" key="12">
    <source>
        <dbReference type="SAM" id="MobiDB-lite"/>
    </source>
</evidence>
<feature type="compositionally biased region" description="Low complexity" evidence="12">
    <location>
        <begin position="513"/>
        <end position="539"/>
    </location>
</feature>
<dbReference type="InterPro" id="IPR013083">
    <property type="entry name" value="Znf_RING/FYVE/PHD"/>
</dbReference>
<evidence type="ECO:0000256" key="2">
    <source>
        <dbReference type="ARBA" id="ARBA00008597"/>
    </source>
</evidence>
<dbReference type="SMART" id="SM00064">
    <property type="entry name" value="FYVE"/>
    <property type="match status" value="1"/>
</dbReference>
<feature type="domain" description="FYVE-type" evidence="13">
    <location>
        <begin position="172"/>
        <end position="232"/>
    </location>
</feature>
<dbReference type="Proteomes" id="UP000290288">
    <property type="component" value="Unassembled WGS sequence"/>
</dbReference>
<dbReference type="GO" id="GO:0043328">
    <property type="term" value="P:protein transport to vacuole involved in ubiquitin-dependent protein catabolic process via the multivesicular body sorting pathway"/>
    <property type="evidence" value="ECO:0007669"/>
    <property type="project" value="TreeGrafter"/>
</dbReference>
<dbReference type="Gene3D" id="1.25.40.90">
    <property type="match status" value="1"/>
</dbReference>
<dbReference type="Gene3D" id="6.10.140.100">
    <property type="match status" value="1"/>
</dbReference>
<name>A0A4V1Q340_9AGAR</name>
<evidence type="ECO:0000256" key="1">
    <source>
        <dbReference type="ARBA" id="ARBA00004125"/>
    </source>
</evidence>
<dbReference type="GO" id="GO:0032266">
    <property type="term" value="F:phosphatidylinositol-3-phosphate binding"/>
    <property type="evidence" value="ECO:0007669"/>
    <property type="project" value="TreeGrafter"/>
</dbReference>
<keyword evidence="7 11" id="KW-0863">Zinc-finger</keyword>
<sequence length="714" mass="79150">MSGLSAWIWGTSQLDDAIDRATSELLPTGSEDIALNLEICDQIRSKSAPARDAMRAIKRRLNHKNPNVQLLALGLSDICVKNGGDLFLVEIASREFMDNLVSILKMPTLNQEVKNTILRVIQNWGVAFEGKQNLSYVGQVYETLKKEGFKFPPKDMAVANSAMIDTQTAPEWVDSDLCLRCRTPFTFTNRKHHCRNCGQVFDQACSSKSMPLPHYGITQEVRVCDGCYNKITKKANTVSANKKDHQQQHQHQHRKHHHSHRTAAQDLEDAELQRAIEASLEASRSPTGGYTSLQPEPERWQASEPPLVDRRTRPVEAEMEDDDPDLKAAIEASLREANAPKPSAPMAEPTSGYSAYQPSSTVNATLPPPSVIPHYDLDPLETDTILTFNQTVEQVEASGGRDLSRYPAVTDLYDKASGLRPKLAMSLDDTGKKQEVLSDMHSKLSEAVKLYDQILTHQVSQPRWRSAVASPTTAPTYQPAMNAYHTGYNPQWQQQQPAYSAEPQQYATPSSPPLQQNQWVQQQPQQQYAPAPSAPQLSPTVPQQVPPQFATTSSSYMQQQPVNGNTNTLPVTFGHPISVPQSPPPPPPLQQAMSPPPQVGLGRSNTVSASTSSYAAPPSQVNLARSGTVGSGHQPQRQYTQPQQPQHAPYQQQYQQQYHPHHQQQYQQDQYRQSLIANAPAPPTSVLNLPSAPTEAPAPYVVKEERKEALLIDL</sequence>
<dbReference type="InterPro" id="IPR002014">
    <property type="entry name" value="VHS_dom"/>
</dbReference>
<gene>
    <name evidence="15" type="ORF">EST38_g8593</name>
</gene>
<dbReference type="Gene3D" id="1.20.5.1940">
    <property type="match status" value="1"/>
</dbReference>
<accession>A0A4V1Q340</accession>
<dbReference type="GO" id="GO:0043130">
    <property type="term" value="F:ubiquitin binding"/>
    <property type="evidence" value="ECO:0007669"/>
    <property type="project" value="InterPro"/>
</dbReference>
<dbReference type="InterPro" id="IPR003903">
    <property type="entry name" value="UIM_dom"/>
</dbReference>
<feature type="compositionally biased region" description="Pro residues" evidence="12">
    <location>
        <begin position="581"/>
        <end position="598"/>
    </location>
</feature>
<feature type="compositionally biased region" description="Low complexity" evidence="12">
    <location>
        <begin position="633"/>
        <end position="673"/>
    </location>
</feature>
<dbReference type="GO" id="GO:0008270">
    <property type="term" value="F:zinc ion binding"/>
    <property type="evidence" value="ECO:0007669"/>
    <property type="project" value="UniProtKB-KW"/>
</dbReference>
<keyword evidence="5" id="KW-0677">Repeat</keyword>
<feature type="compositionally biased region" description="Basic and acidic residues" evidence="12">
    <location>
        <begin position="296"/>
        <end position="316"/>
    </location>
</feature>
<dbReference type="PROSITE" id="PS50179">
    <property type="entry name" value="VHS"/>
    <property type="match status" value="1"/>
</dbReference>
<evidence type="ECO:0000256" key="3">
    <source>
        <dbReference type="ARBA" id="ARBA00017753"/>
    </source>
</evidence>
<reference evidence="15 16" key="1">
    <citation type="submission" date="2019-01" db="EMBL/GenBank/DDBJ databases">
        <title>Draft genome sequence of Psathyrella aberdarensis IHI B618.</title>
        <authorList>
            <person name="Buettner E."/>
            <person name="Kellner H."/>
        </authorList>
    </citation>
    <scope>NUCLEOTIDE SEQUENCE [LARGE SCALE GENOMIC DNA]</scope>
    <source>
        <strain evidence="15 16">IHI B618</strain>
    </source>
</reference>
<feature type="compositionally biased region" description="Low complexity" evidence="12">
    <location>
        <begin position="604"/>
        <end position="619"/>
    </location>
</feature>
<dbReference type="SUPFAM" id="SSF57903">
    <property type="entry name" value="FYVE/PHD zinc finger"/>
    <property type="match status" value="1"/>
</dbReference>
<dbReference type="Pfam" id="PF02809">
    <property type="entry name" value="UIM"/>
    <property type="match status" value="2"/>
</dbReference>
<feature type="region of interest" description="Disordered" evidence="12">
    <location>
        <begin position="279"/>
        <end position="323"/>
    </location>
</feature>
<dbReference type="SMART" id="SM00288">
    <property type="entry name" value="VHS"/>
    <property type="match status" value="1"/>
</dbReference>
<dbReference type="GO" id="GO:0010008">
    <property type="term" value="C:endosome membrane"/>
    <property type="evidence" value="ECO:0007669"/>
    <property type="project" value="UniProtKB-SubCell"/>
</dbReference>
<feature type="region of interest" description="Disordered" evidence="12">
    <location>
        <begin position="237"/>
        <end position="263"/>
    </location>
</feature>
<keyword evidence="4" id="KW-0479">Metal-binding</keyword>
<dbReference type="CDD" id="cd16979">
    <property type="entry name" value="VHS_Vps27"/>
    <property type="match status" value="1"/>
</dbReference>
<feature type="compositionally biased region" description="Polar residues" evidence="12">
    <location>
        <begin position="282"/>
        <end position="294"/>
    </location>
</feature>
<comment type="subcellular location">
    <subcellularLocation>
        <location evidence="1 10">Endosome membrane</location>
        <topology evidence="1 10">Peripheral membrane protein</topology>
        <orientation evidence="1 10">Cytoplasmic side</orientation>
    </subcellularLocation>
</comment>
<dbReference type="STRING" id="2316362.A0A4V1Q340"/>
<dbReference type="AlphaFoldDB" id="A0A4V1Q340"/>
<evidence type="ECO:0000313" key="16">
    <source>
        <dbReference type="Proteomes" id="UP000290288"/>
    </source>
</evidence>